<dbReference type="AlphaFoldDB" id="A0A151JAJ0"/>
<dbReference type="EMBL" id="KQ979326">
    <property type="protein sequence ID" value="KYN21919.1"/>
    <property type="molecule type" value="Genomic_DNA"/>
</dbReference>
<organism evidence="1 2">
    <name type="scientific">Trachymyrmex cornetzi</name>
    <dbReference type="NCBI Taxonomy" id="471704"/>
    <lineage>
        <taxon>Eukaryota</taxon>
        <taxon>Metazoa</taxon>
        <taxon>Ecdysozoa</taxon>
        <taxon>Arthropoda</taxon>
        <taxon>Hexapoda</taxon>
        <taxon>Insecta</taxon>
        <taxon>Pterygota</taxon>
        <taxon>Neoptera</taxon>
        <taxon>Endopterygota</taxon>
        <taxon>Hymenoptera</taxon>
        <taxon>Apocrita</taxon>
        <taxon>Aculeata</taxon>
        <taxon>Formicoidea</taxon>
        <taxon>Formicidae</taxon>
        <taxon>Myrmicinae</taxon>
        <taxon>Trachymyrmex</taxon>
    </lineage>
</organism>
<keyword evidence="2" id="KW-1185">Reference proteome</keyword>
<reference evidence="1 2" key="1">
    <citation type="submission" date="2015-09" db="EMBL/GenBank/DDBJ databases">
        <title>Trachymyrmex cornetzi WGS genome.</title>
        <authorList>
            <person name="Nygaard S."/>
            <person name="Hu H."/>
            <person name="Boomsma J."/>
            <person name="Zhang G."/>
        </authorList>
    </citation>
    <scope>NUCLEOTIDE SEQUENCE [LARGE SCALE GENOMIC DNA]</scope>
    <source>
        <strain evidence="1">Tcor2-1</strain>
        <tissue evidence="1">Whole body</tissue>
    </source>
</reference>
<protein>
    <submittedName>
        <fullName evidence="1">Uncharacterized protein</fullName>
    </submittedName>
</protein>
<evidence type="ECO:0000313" key="2">
    <source>
        <dbReference type="Proteomes" id="UP000078492"/>
    </source>
</evidence>
<dbReference type="Proteomes" id="UP000078492">
    <property type="component" value="Unassembled WGS sequence"/>
</dbReference>
<evidence type="ECO:0000313" key="1">
    <source>
        <dbReference type="EMBL" id="KYN21919.1"/>
    </source>
</evidence>
<name>A0A151JAJ0_9HYME</name>
<accession>A0A151JAJ0</accession>
<feature type="non-terminal residue" evidence="1">
    <location>
        <position position="1"/>
    </location>
</feature>
<gene>
    <name evidence="1" type="ORF">ALC57_05696</name>
</gene>
<sequence length="140" mass="16371">SMVAALHLAQRNVHRTSSYPHYSSVLNLAGIKFPVTCLHYFNSSAKLEIHRTVKKLMIEQYQTTEDDKWLSFRNHCRKERIPFTVYANLECALKKTDSDSQFATHKYQHYNVFSIGYYVHCSYDSSLSGYRFRSDKDCIA</sequence>
<proteinExistence type="predicted"/>
<dbReference type="STRING" id="471704.A0A151JAJ0"/>